<reference evidence="4" key="1">
    <citation type="journal article" date="2020" name="BMC Genomics">
        <title>Correction to: Identification and distribution of gene clusters required for synthesis of sphingolipid metabolism inhibitors in diverse species of the filamentous fungus Fusarium.</title>
        <authorList>
            <person name="Kim H.S."/>
            <person name="Lohmar J.M."/>
            <person name="Busman M."/>
            <person name="Brown D.W."/>
            <person name="Naumann T.A."/>
            <person name="Divon H.H."/>
            <person name="Lysoe E."/>
            <person name="Uhlig S."/>
            <person name="Proctor R.H."/>
        </authorList>
    </citation>
    <scope>NUCLEOTIDE SEQUENCE</scope>
    <source>
        <strain evidence="4">NRRL 20472</strain>
    </source>
</reference>
<dbReference type="InterPro" id="IPR051795">
    <property type="entry name" value="Glycosyl_Hydrlase_43"/>
</dbReference>
<evidence type="ECO:0000313" key="5">
    <source>
        <dbReference type="Proteomes" id="UP000622797"/>
    </source>
</evidence>
<dbReference type="SUPFAM" id="SSF75005">
    <property type="entry name" value="Arabinanase/levansucrase/invertase"/>
    <property type="match status" value="1"/>
</dbReference>
<comment type="caution">
    <text evidence="4">The sequence shown here is derived from an EMBL/GenBank/DDBJ whole genome shotgun (WGS) entry which is preliminary data.</text>
</comment>
<evidence type="ECO:0000313" key="4">
    <source>
        <dbReference type="EMBL" id="KAF4951628.1"/>
    </source>
</evidence>
<protein>
    <recommendedName>
        <fullName evidence="6">Glycoside hydrolase family 43 protein</fullName>
    </recommendedName>
</protein>
<keyword evidence="2" id="KW-0378">Hydrolase</keyword>
<gene>
    <name evidence="4" type="ORF">FSARC_12871</name>
</gene>
<dbReference type="AlphaFoldDB" id="A0A8H4T5F6"/>
<reference evidence="4" key="2">
    <citation type="submission" date="2020-05" db="EMBL/GenBank/DDBJ databases">
        <authorList>
            <person name="Kim H.-S."/>
            <person name="Proctor R.H."/>
            <person name="Brown D.W."/>
        </authorList>
    </citation>
    <scope>NUCLEOTIDE SEQUENCE</scope>
    <source>
        <strain evidence="4">NRRL 20472</strain>
    </source>
</reference>
<dbReference type="GO" id="GO:0005975">
    <property type="term" value="P:carbohydrate metabolic process"/>
    <property type="evidence" value="ECO:0007669"/>
    <property type="project" value="InterPro"/>
</dbReference>
<dbReference type="Pfam" id="PF04616">
    <property type="entry name" value="Glyco_hydro_43"/>
    <property type="match status" value="1"/>
</dbReference>
<proteinExistence type="inferred from homology"/>
<keyword evidence="3" id="KW-0326">Glycosidase</keyword>
<dbReference type="Gene3D" id="2.115.10.20">
    <property type="entry name" value="Glycosyl hydrolase domain, family 43"/>
    <property type="match status" value="1"/>
</dbReference>
<evidence type="ECO:0008006" key="6">
    <source>
        <dbReference type="Google" id="ProtNLM"/>
    </source>
</evidence>
<keyword evidence="5" id="KW-1185">Reference proteome</keyword>
<accession>A0A8H4T5F6</accession>
<evidence type="ECO:0000256" key="2">
    <source>
        <dbReference type="ARBA" id="ARBA00022801"/>
    </source>
</evidence>
<dbReference type="InterPro" id="IPR006710">
    <property type="entry name" value="Glyco_hydro_43"/>
</dbReference>
<evidence type="ECO:0000256" key="3">
    <source>
        <dbReference type="ARBA" id="ARBA00023295"/>
    </source>
</evidence>
<dbReference type="GO" id="GO:0004553">
    <property type="term" value="F:hydrolase activity, hydrolyzing O-glycosyl compounds"/>
    <property type="evidence" value="ECO:0007669"/>
    <property type="project" value="InterPro"/>
</dbReference>
<dbReference type="EMBL" id="JABEXW010000911">
    <property type="protein sequence ID" value="KAF4951628.1"/>
    <property type="molecule type" value="Genomic_DNA"/>
</dbReference>
<dbReference type="InterPro" id="IPR023296">
    <property type="entry name" value="Glyco_hydro_beta-prop_sf"/>
</dbReference>
<organism evidence="4 5">
    <name type="scientific">Fusarium sarcochroum</name>
    <dbReference type="NCBI Taxonomy" id="1208366"/>
    <lineage>
        <taxon>Eukaryota</taxon>
        <taxon>Fungi</taxon>
        <taxon>Dikarya</taxon>
        <taxon>Ascomycota</taxon>
        <taxon>Pezizomycotina</taxon>
        <taxon>Sordariomycetes</taxon>
        <taxon>Hypocreomycetidae</taxon>
        <taxon>Hypocreales</taxon>
        <taxon>Nectriaceae</taxon>
        <taxon>Fusarium</taxon>
        <taxon>Fusarium lateritium species complex</taxon>
    </lineage>
</organism>
<evidence type="ECO:0000256" key="1">
    <source>
        <dbReference type="ARBA" id="ARBA00009865"/>
    </source>
</evidence>
<dbReference type="OrthoDB" id="408373at2759"/>
<comment type="similarity">
    <text evidence="1">Belongs to the glycosyl hydrolase 43 family.</text>
</comment>
<name>A0A8H4T5F6_9HYPO</name>
<dbReference type="Proteomes" id="UP000622797">
    <property type="component" value="Unassembled WGS sequence"/>
</dbReference>
<dbReference type="PANTHER" id="PTHR42812">
    <property type="entry name" value="BETA-XYLOSIDASE"/>
    <property type="match status" value="1"/>
</dbReference>
<sequence>MCIVETETLWFQSLCSTQNNVLGQAKKNLSMSKAINPIIPGFAPYPSTVLVNGTYFLVNSTFHMFPGLPVYASYDLVNWEHIGNALNRIGQVSLQKSFTKLHGPDEATTAAQGGLYAPSIRYRKGTSDIAQDSN</sequence>
<dbReference type="PANTHER" id="PTHR42812:SF12">
    <property type="entry name" value="BETA-XYLOSIDASE-RELATED"/>
    <property type="match status" value="1"/>
</dbReference>